<evidence type="ECO:0000313" key="1">
    <source>
        <dbReference type="Proteomes" id="UP000694888"/>
    </source>
</evidence>
<accession>A0ABM0JWV3</accession>
<evidence type="ECO:0000313" key="2">
    <source>
        <dbReference type="RefSeq" id="XP_005103430.1"/>
    </source>
</evidence>
<dbReference type="GeneID" id="101853400"/>
<dbReference type="Proteomes" id="UP000694888">
    <property type="component" value="Unplaced"/>
</dbReference>
<dbReference type="InterPro" id="IPR011735">
    <property type="entry name" value="WlaTC/HtrL_glycosyltransf"/>
</dbReference>
<reference evidence="2" key="1">
    <citation type="submission" date="2025-08" db="UniProtKB">
        <authorList>
            <consortium name="RefSeq"/>
        </authorList>
    </citation>
    <scope>IDENTIFICATION</scope>
</reference>
<protein>
    <submittedName>
        <fullName evidence="2">Uncharacterized protein LOC101853400</fullName>
    </submittedName>
</protein>
<proteinExistence type="predicted"/>
<name>A0ABM0JWV3_APLCA</name>
<dbReference type="RefSeq" id="XP_005103430.1">
    <property type="nucleotide sequence ID" value="XM_005103373.3"/>
</dbReference>
<organism evidence="1 2">
    <name type="scientific">Aplysia californica</name>
    <name type="common">California sea hare</name>
    <dbReference type="NCBI Taxonomy" id="6500"/>
    <lineage>
        <taxon>Eukaryota</taxon>
        <taxon>Metazoa</taxon>
        <taxon>Spiralia</taxon>
        <taxon>Lophotrochozoa</taxon>
        <taxon>Mollusca</taxon>
        <taxon>Gastropoda</taxon>
        <taxon>Heterobranchia</taxon>
        <taxon>Euthyneura</taxon>
        <taxon>Tectipleura</taxon>
        <taxon>Aplysiida</taxon>
        <taxon>Aplysioidea</taxon>
        <taxon>Aplysiidae</taxon>
        <taxon>Aplysia</taxon>
    </lineage>
</organism>
<dbReference type="Pfam" id="PF09612">
    <property type="entry name" value="HtrL_YibB"/>
    <property type="match status" value="1"/>
</dbReference>
<gene>
    <name evidence="2" type="primary">LOC101853400</name>
</gene>
<sequence length="372" mass="43568">MALGSSIIGKVRRQYVIMRYGRWTTKKMIAAFACLSCLGLAVYSLFHAVFTIELLPWKPGVDNWCAYEDVPEYMLTPAPDEMTVVTMFINLGVFKKGEGMYYYHSPHKYYRWMRTFGKMVNRVVAYIEDEGDIEYFRKVRSCLPASHTKIIKVRRSELPSFKHLPEIRRIYSQPSYPKRDPDTVFPEYACTMHAKYDVLERSVIMDFYRTPYFAWVDVGLFRQLDGTDHSLFKLVPPEKFNPERVGMSQVMPLDPVHTPEFVMKNSQIWVSGSMVLATKEYMLNFTREYKQAVSDLLKEGLSNSDQGVIYAMYTARMRRQNQVKVKTYLCHQGQLGLYGSDSRYFCLGYVCKNAWEKRVPHVSQRLRSEKQR</sequence>
<keyword evidence="1" id="KW-1185">Reference proteome</keyword>